<reference evidence="1 2" key="1">
    <citation type="submission" date="2014-01" db="EMBL/GenBank/DDBJ databases">
        <title>Genome sequencing of Thermococcus guaymasensis.</title>
        <authorList>
            <person name="Zhang X."/>
            <person name="Alvare G."/>
            <person name="Fristensky B."/>
            <person name="Chen L."/>
            <person name="Suen T."/>
            <person name="Chen Q."/>
            <person name="Ma K."/>
        </authorList>
    </citation>
    <scope>NUCLEOTIDE SEQUENCE [LARGE SCALE GENOMIC DNA]</scope>
    <source>
        <strain evidence="1 2">DSM 11113</strain>
    </source>
</reference>
<dbReference type="PATRIC" id="fig|1432656.3.peg.442"/>
<gene>
    <name evidence="1" type="ORF">X802_02255</name>
</gene>
<keyword evidence="2" id="KW-1185">Reference proteome</keyword>
<evidence type="ECO:0000313" key="1">
    <source>
        <dbReference type="EMBL" id="AJC72661.1"/>
    </source>
</evidence>
<dbReference type="STRING" id="1432656.X802_02255"/>
<dbReference type="Proteomes" id="UP000062043">
    <property type="component" value="Chromosome"/>
</dbReference>
<organism evidence="1 2">
    <name type="scientific">Thermococcus guaymasensis DSM 11113</name>
    <dbReference type="NCBI Taxonomy" id="1432656"/>
    <lineage>
        <taxon>Archaea</taxon>
        <taxon>Methanobacteriati</taxon>
        <taxon>Methanobacteriota</taxon>
        <taxon>Thermococci</taxon>
        <taxon>Thermococcales</taxon>
        <taxon>Thermococcaceae</taxon>
        <taxon>Thermococcus</taxon>
    </lineage>
</organism>
<name>A0A0X1KMZ4_9EURY</name>
<proteinExistence type="predicted"/>
<accession>A0A0X1KMZ4</accession>
<dbReference type="EMBL" id="CP007140">
    <property type="protein sequence ID" value="AJC72661.1"/>
    <property type="molecule type" value="Genomic_DNA"/>
</dbReference>
<protein>
    <submittedName>
        <fullName evidence="1">Uncharacterized protein</fullName>
    </submittedName>
</protein>
<dbReference type="AlphaFoldDB" id="A0A0X1KMZ4"/>
<sequence>MLALKHGYNGFQVISVIPGVFWSQQVFKVPHLLVVGSDDEGLTG</sequence>
<evidence type="ECO:0000313" key="2">
    <source>
        <dbReference type="Proteomes" id="UP000062043"/>
    </source>
</evidence>
<dbReference type="KEGG" id="tgy:X802_02255"/>